<evidence type="ECO:0008006" key="3">
    <source>
        <dbReference type="Google" id="ProtNLM"/>
    </source>
</evidence>
<protein>
    <recommendedName>
        <fullName evidence="3">AAA domain-containing protein</fullName>
    </recommendedName>
</protein>
<keyword evidence="2" id="KW-1185">Reference proteome</keyword>
<gene>
    <name evidence="1" type="ORF">HNR42_000482</name>
</gene>
<dbReference type="AlphaFoldDB" id="A0A841HYP7"/>
<evidence type="ECO:0000313" key="1">
    <source>
        <dbReference type="EMBL" id="MBB6097068.1"/>
    </source>
</evidence>
<sequence>MIIWINGPFGVGKTTLSQALVQRLPQARLYDPEVLGRWILRLTPRPLWPLWPNDYQNLRLWQRTTYLSARWRGAGPHALIVPMSVYRPQVFARTIGALRADGLEVRHLALLAPPEVIWQRLERRGRGEHRYSWTGARVEEALAWLSALPPEERLETGNLGPGEVLEAVLGRLNTASRTVLDSRDTDLPPAVL</sequence>
<accession>A0A841HYP7</accession>
<dbReference type="RefSeq" id="WP_183984157.1">
    <property type="nucleotide sequence ID" value="NZ_JACHHG010000002.1"/>
</dbReference>
<dbReference type="Pfam" id="PF13671">
    <property type="entry name" value="AAA_33"/>
    <property type="match status" value="1"/>
</dbReference>
<comment type="caution">
    <text evidence="1">The sequence shown here is derived from an EMBL/GenBank/DDBJ whole genome shotgun (WGS) entry which is preliminary data.</text>
</comment>
<evidence type="ECO:0000313" key="2">
    <source>
        <dbReference type="Proteomes" id="UP000569951"/>
    </source>
</evidence>
<organism evidence="1 2">
    <name type="scientific">Deinobacterium chartae</name>
    <dbReference type="NCBI Taxonomy" id="521158"/>
    <lineage>
        <taxon>Bacteria</taxon>
        <taxon>Thermotogati</taxon>
        <taxon>Deinococcota</taxon>
        <taxon>Deinococci</taxon>
        <taxon>Deinococcales</taxon>
        <taxon>Deinococcaceae</taxon>
        <taxon>Deinobacterium</taxon>
    </lineage>
</organism>
<dbReference type="InterPro" id="IPR027417">
    <property type="entry name" value="P-loop_NTPase"/>
</dbReference>
<dbReference type="Proteomes" id="UP000569951">
    <property type="component" value="Unassembled WGS sequence"/>
</dbReference>
<name>A0A841HYP7_9DEIO</name>
<dbReference type="SUPFAM" id="SSF52540">
    <property type="entry name" value="P-loop containing nucleoside triphosphate hydrolases"/>
    <property type="match status" value="1"/>
</dbReference>
<dbReference type="EMBL" id="JACHHG010000002">
    <property type="protein sequence ID" value="MBB6097068.1"/>
    <property type="molecule type" value="Genomic_DNA"/>
</dbReference>
<dbReference type="Gene3D" id="3.40.50.300">
    <property type="entry name" value="P-loop containing nucleotide triphosphate hydrolases"/>
    <property type="match status" value="1"/>
</dbReference>
<reference evidence="1 2" key="1">
    <citation type="submission" date="2020-08" db="EMBL/GenBank/DDBJ databases">
        <title>Genomic Encyclopedia of Type Strains, Phase IV (KMG-IV): sequencing the most valuable type-strain genomes for metagenomic binning, comparative biology and taxonomic classification.</title>
        <authorList>
            <person name="Goeker M."/>
        </authorList>
    </citation>
    <scope>NUCLEOTIDE SEQUENCE [LARGE SCALE GENOMIC DNA]</scope>
    <source>
        <strain evidence="1 2">DSM 21458</strain>
    </source>
</reference>
<proteinExistence type="predicted"/>